<dbReference type="PANTHER" id="PTHR13009:SF22">
    <property type="entry name" value="LD43819P"/>
    <property type="match status" value="1"/>
</dbReference>
<keyword evidence="4" id="KW-1185">Reference proteome</keyword>
<evidence type="ECO:0000256" key="1">
    <source>
        <dbReference type="ARBA" id="ARBA00006817"/>
    </source>
</evidence>
<evidence type="ECO:0000313" key="3">
    <source>
        <dbReference type="EMBL" id="KAJ2779846.1"/>
    </source>
</evidence>
<dbReference type="Proteomes" id="UP001140217">
    <property type="component" value="Unassembled WGS sequence"/>
</dbReference>
<dbReference type="InterPro" id="IPR036338">
    <property type="entry name" value="Aha1"/>
</dbReference>
<dbReference type="SMART" id="SM01000">
    <property type="entry name" value="Aha1_N"/>
    <property type="match status" value="1"/>
</dbReference>
<dbReference type="InterPro" id="IPR015310">
    <property type="entry name" value="AHSA1-like_N"/>
</dbReference>
<dbReference type="Pfam" id="PF09229">
    <property type="entry name" value="Aha1_N"/>
    <property type="match status" value="1"/>
</dbReference>
<dbReference type="GO" id="GO:0005829">
    <property type="term" value="C:cytosol"/>
    <property type="evidence" value="ECO:0007669"/>
    <property type="project" value="TreeGrafter"/>
</dbReference>
<dbReference type="GO" id="GO:0001671">
    <property type="term" value="F:ATPase activator activity"/>
    <property type="evidence" value="ECO:0007669"/>
    <property type="project" value="InterPro"/>
</dbReference>
<dbReference type="PANTHER" id="PTHR13009">
    <property type="entry name" value="HEAT SHOCK PROTEIN 90 HSP90 CO-CHAPERONE AHA-1"/>
    <property type="match status" value="1"/>
</dbReference>
<dbReference type="InterPro" id="IPR013538">
    <property type="entry name" value="ASHA1/2-like_C"/>
</dbReference>
<dbReference type="SUPFAM" id="SSF55961">
    <property type="entry name" value="Bet v1-like"/>
    <property type="match status" value="1"/>
</dbReference>
<dbReference type="EMBL" id="JANBUL010000160">
    <property type="protein sequence ID" value="KAJ2779846.1"/>
    <property type="molecule type" value="Genomic_DNA"/>
</dbReference>
<evidence type="ECO:0000259" key="2">
    <source>
        <dbReference type="SMART" id="SM01000"/>
    </source>
</evidence>
<name>A0A9W8LH61_9FUNG</name>
<dbReference type="SUPFAM" id="SSF103111">
    <property type="entry name" value="Activator of Hsp90 ATPase, Aha1"/>
    <property type="match status" value="1"/>
</dbReference>
<proteinExistence type="inferred from homology"/>
<gene>
    <name evidence="3" type="primary">AHA1_2</name>
    <name evidence="3" type="ORF">H4R18_003773</name>
</gene>
<comment type="caution">
    <text evidence="3">The sequence shown here is derived from an EMBL/GenBank/DDBJ whole genome shotgun (WGS) entry which is preliminary data.</text>
</comment>
<dbReference type="OrthoDB" id="567237at2759"/>
<dbReference type="InterPro" id="IPR023393">
    <property type="entry name" value="START-like_dom_sf"/>
</dbReference>
<evidence type="ECO:0000313" key="4">
    <source>
        <dbReference type="Proteomes" id="UP001140217"/>
    </source>
</evidence>
<dbReference type="AlphaFoldDB" id="A0A9W8LH61"/>
<feature type="domain" description="Activator of Hsp90 ATPase AHSA1-like N-terminal" evidence="2">
    <location>
        <begin position="14"/>
        <end position="144"/>
    </location>
</feature>
<dbReference type="GO" id="GO:0006457">
    <property type="term" value="P:protein folding"/>
    <property type="evidence" value="ECO:0007669"/>
    <property type="project" value="TreeGrafter"/>
</dbReference>
<dbReference type="Gene3D" id="3.15.10.20">
    <property type="entry name" value="Activator of Hsp90 ATPase Aha1, N-terminal domain"/>
    <property type="match status" value="1"/>
</dbReference>
<accession>A0A9W8LH61</accession>
<sequence length="332" mass="35534">MADWRNVGNWHWKERNCLEWAKAYLEEKLVGLEATGDGITAKVTSLDSATGDADLNIRKGRLLAIYDLEVKLSWKATRGDEEATGRIVVPEVAHDTDEYVYEVTASGSGAAQIPFKDAVRKHLTAAIGARLAKFTDDLKEANGRDMYIPDSSATSGASTPAPAAPAAAGVAAAAADARPAKDGGARAAPGSDGVGVAKTSEATFGTVEISQTAEFMCSTADLFATLTDAQRVAVWTRGPAEIQPAAGTRFKLFGGHIEGEITRVEPGELIEQTWRVATWPAGHYSKVRMELEQLSSSARLSLKQTGVPLNEEDATKANWDRYYWNGIKGSFG</sequence>
<dbReference type="CDD" id="cd08892">
    <property type="entry name" value="SRPBCC_Aha1"/>
    <property type="match status" value="1"/>
</dbReference>
<dbReference type="Pfam" id="PF08327">
    <property type="entry name" value="AHSA1"/>
    <property type="match status" value="1"/>
</dbReference>
<reference evidence="3" key="1">
    <citation type="submission" date="2022-07" db="EMBL/GenBank/DDBJ databases">
        <title>Phylogenomic reconstructions and comparative analyses of Kickxellomycotina fungi.</title>
        <authorList>
            <person name="Reynolds N.K."/>
            <person name="Stajich J.E."/>
            <person name="Barry K."/>
            <person name="Grigoriev I.V."/>
            <person name="Crous P."/>
            <person name="Smith M.E."/>
        </authorList>
    </citation>
    <scope>NUCLEOTIDE SEQUENCE</scope>
    <source>
        <strain evidence="3">NBRC 105414</strain>
    </source>
</reference>
<comment type="similarity">
    <text evidence="1">Belongs to the AHA1 family.</text>
</comment>
<organism evidence="3 4">
    <name type="scientific">Coemansia javaensis</name>
    <dbReference type="NCBI Taxonomy" id="2761396"/>
    <lineage>
        <taxon>Eukaryota</taxon>
        <taxon>Fungi</taxon>
        <taxon>Fungi incertae sedis</taxon>
        <taxon>Zoopagomycota</taxon>
        <taxon>Kickxellomycotina</taxon>
        <taxon>Kickxellomycetes</taxon>
        <taxon>Kickxellales</taxon>
        <taxon>Kickxellaceae</taxon>
        <taxon>Coemansia</taxon>
    </lineage>
</organism>
<dbReference type="GO" id="GO:0051087">
    <property type="term" value="F:protein-folding chaperone binding"/>
    <property type="evidence" value="ECO:0007669"/>
    <property type="project" value="InterPro"/>
</dbReference>
<protein>
    <submittedName>
        <fullName evidence="3">Co-chaperone</fullName>
    </submittedName>
</protein>
<dbReference type="Gene3D" id="3.30.530.20">
    <property type="match status" value="1"/>
</dbReference>